<evidence type="ECO:0000313" key="3">
    <source>
        <dbReference type="Proteomes" id="UP001295794"/>
    </source>
</evidence>
<proteinExistence type="predicted"/>
<dbReference type="EMBL" id="CAVNYO010000158">
    <property type="protein sequence ID" value="CAK5269966.1"/>
    <property type="molecule type" value="Genomic_DNA"/>
</dbReference>
<comment type="caution">
    <text evidence="2">The sequence shown here is derived from an EMBL/GenBank/DDBJ whole genome shotgun (WGS) entry which is preliminary data.</text>
</comment>
<reference evidence="2" key="1">
    <citation type="submission" date="2023-11" db="EMBL/GenBank/DDBJ databases">
        <authorList>
            <person name="De Vega J J."/>
            <person name="De Vega J J."/>
        </authorList>
    </citation>
    <scope>NUCLEOTIDE SEQUENCE</scope>
</reference>
<protein>
    <submittedName>
        <fullName evidence="2">Uncharacterized protein</fullName>
    </submittedName>
</protein>
<feature type="region of interest" description="Disordered" evidence="1">
    <location>
        <begin position="78"/>
        <end position="101"/>
    </location>
</feature>
<sequence length="101" mass="10554">MICRAKCRTRLPQFGLGPRQSCRASSWAACSSRRIACVASRRSSPSSGLRISAACVVRGDGRVALGASRGLISGAACPGDGSRSLVEADRRGSMQCQSRPV</sequence>
<name>A0AAD2JZ80_9AGAR</name>
<accession>A0AAD2JZ80</accession>
<evidence type="ECO:0000313" key="2">
    <source>
        <dbReference type="EMBL" id="CAK5269966.1"/>
    </source>
</evidence>
<gene>
    <name evidence="2" type="ORF">MYCIT1_LOCUS14088</name>
</gene>
<evidence type="ECO:0000256" key="1">
    <source>
        <dbReference type="SAM" id="MobiDB-lite"/>
    </source>
</evidence>
<dbReference type="AlphaFoldDB" id="A0AAD2JZ80"/>
<dbReference type="Proteomes" id="UP001295794">
    <property type="component" value="Unassembled WGS sequence"/>
</dbReference>
<organism evidence="2 3">
    <name type="scientific">Mycena citricolor</name>
    <dbReference type="NCBI Taxonomy" id="2018698"/>
    <lineage>
        <taxon>Eukaryota</taxon>
        <taxon>Fungi</taxon>
        <taxon>Dikarya</taxon>
        <taxon>Basidiomycota</taxon>
        <taxon>Agaricomycotina</taxon>
        <taxon>Agaricomycetes</taxon>
        <taxon>Agaricomycetidae</taxon>
        <taxon>Agaricales</taxon>
        <taxon>Marasmiineae</taxon>
        <taxon>Mycenaceae</taxon>
        <taxon>Mycena</taxon>
    </lineage>
</organism>
<keyword evidence="3" id="KW-1185">Reference proteome</keyword>